<dbReference type="AlphaFoldDB" id="A0A8J2QMB6"/>
<dbReference type="EMBL" id="CAKASE010000054">
    <property type="protein sequence ID" value="CAG9565792.1"/>
    <property type="molecule type" value="Genomic_DNA"/>
</dbReference>
<dbReference type="OrthoDB" id="3200163at2759"/>
<dbReference type="PANTHER" id="PTHR11559">
    <property type="entry name" value="CARBOXYLESTERASE"/>
    <property type="match status" value="1"/>
</dbReference>
<proteinExistence type="predicted"/>
<evidence type="ECO:0000313" key="3">
    <source>
        <dbReference type="EMBL" id="CAG9565792.1"/>
    </source>
</evidence>
<dbReference type="Pfam" id="PF00135">
    <property type="entry name" value="COesterase"/>
    <property type="match status" value="2"/>
</dbReference>
<keyword evidence="1" id="KW-0325">Glycoprotein</keyword>
<dbReference type="InterPro" id="IPR050309">
    <property type="entry name" value="Type-B_Carboxylest/Lipase"/>
</dbReference>
<evidence type="ECO:0000313" key="4">
    <source>
        <dbReference type="Proteomes" id="UP000789524"/>
    </source>
</evidence>
<sequence length="395" mass="45309">MVEYRAVAAVLVVSHLLEREVTARAPPGPLSPHRVVVTTQGSVRGYFAPHPPHYSYLGLPYARPPTRYDRFKAPEPPPQWSGIFEAIHRIKCPQPDGSGDENCLVVNVFTPEHAETAPVIVHIHDGGFQSGVLTNTSRIFRPCIERVVSEYHNLLDRDPRDVLREGKYQHVPLMIVYTQAEEVDIILNDHETFQSIVDNIEDLLPANLIFDSSDVKYKIIKLIKKFYFDDIDTAGSITHSLTDYINDVFMEYPIAKSVTYYANRNTYPVYLMKFGDHHTRLQNDRNAGTNKYNKICRYITSDKSEDSEDLQAKKLVMLWTNFINFGDPTPLTSPLLPVIWQPVQVNEIHGQIAVQKIPCLQFDESFTNILLSGKHLKFWDSIYDKFYKTNIEKLN</sequence>
<feature type="domain" description="Carboxylesterase type B" evidence="2">
    <location>
        <begin position="34"/>
        <end position="131"/>
    </location>
</feature>
<dbReference type="SUPFAM" id="SSF53474">
    <property type="entry name" value="alpha/beta-Hydrolases"/>
    <property type="match status" value="1"/>
</dbReference>
<keyword evidence="4" id="KW-1185">Reference proteome</keyword>
<evidence type="ECO:0000259" key="2">
    <source>
        <dbReference type="Pfam" id="PF00135"/>
    </source>
</evidence>
<reference evidence="3" key="1">
    <citation type="submission" date="2021-09" db="EMBL/GenBank/DDBJ databases">
        <authorList>
            <person name="Martin H S."/>
        </authorList>
    </citation>
    <scope>NUCLEOTIDE SEQUENCE</scope>
</reference>
<gene>
    <name evidence="3" type="ORF">DCHRY22_LOCUS6563</name>
</gene>
<accession>A0A8J2QMB6</accession>
<dbReference type="InterPro" id="IPR002018">
    <property type="entry name" value="CarbesteraseB"/>
</dbReference>
<comment type="caution">
    <text evidence="3">The sequence shown here is derived from an EMBL/GenBank/DDBJ whole genome shotgun (WGS) entry which is preliminary data.</text>
</comment>
<name>A0A8J2QMB6_9NEOP</name>
<dbReference type="InterPro" id="IPR029058">
    <property type="entry name" value="AB_hydrolase_fold"/>
</dbReference>
<feature type="domain" description="Carboxylesterase type B" evidence="2">
    <location>
        <begin position="139"/>
        <end position="344"/>
    </location>
</feature>
<protein>
    <submittedName>
        <fullName evidence="3">(African queen) hypothetical protein</fullName>
    </submittedName>
</protein>
<dbReference type="Gene3D" id="3.40.50.1820">
    <property type="entry name" value="alpha/beta hydrolase"/>
    <property type="match status" value="2"/>
</dbReference>
<organism evidence="3 4">
    <name type="scientific">Danaus chrysippus</name>
    <name type="common">African queen</name>
    <dbReference type="NCBI Taxonomy" id="151541"/>
    <lineage>
        <taxon>Eukaryota</taxon>
        <taxon>Metazoa</taxon>
        <taxon>Ecdysozoa</taxon>
        <taxon>Arthropoda</taxon>
        <taxon>Hexapoda</taxon>
        <taxon>Insecta</taxon>
        <taxon>Pterygota</taxon>
        <taxon>Neoptera</taxon>
        <taxon>Endopterygota</taxon>
        <taxon>Lepidoptera</taxon>
        <taxon>Glossata</taxon>
        <taxon>Ditrysia</taxon>
        <taxon>Papilionoidea</taxon>
        <taxon>Nymphalidae</taxon>
        <taxon>Danainae</taxon>
        <taxon>Danaini</taxon>
        <taxon>Danaina</taxon>
        <taxon>Danaus</taxon>
        <taxon>Anosia</taxon>
    </lineage>
</organism>
<evidence type="ECO:0000256" key="1">
    <source>
        <dbReference type="ARBA" id="ARBA00023180"/>
    </source>
</evidence>
<dbReference type="Proteomes" id="UP000789524">
    <property type="component" value="Unassembled WGS sequence"/>
</dbReference>